<evidence type="ECO:0000256" key="6">
    <source>
        <dbReference type="ARBA" id="ARBA00023136"/>
    </source>
</evidence>
<evidence type="ECO:0000256" key="8">
    <source>
        <dbReference type="ARBA" id="ARBA00023180"/>
    </source>
</evidence>
<dbReference type="Proteomes" id="UP000001819">
    <property type="component" value="Chromosome X"/>
</dbReference>
<feature type="transmembrane region" description="Helical" evidence="9">
    <location>
        <begin position="356"/>
        <end position="381"/>
    </location>
</feature>
<evidence type="ECO:0000259" key="11">
    <source>
        <dbReference type="Pfam" id="PF00060"/>
    </source>
</evidence>
<keyword evidence="8" id="KW-0325">Glycoprotein</keyword>
<feature type="domain" description="Ionotropic glutamate receptor C-terminal" evidence="11">
    <location>
        <begin position="437"/>
        <end position="656"/>
    </location>
</feature>
<dbReference type="FunCoup" id="A0A6I8W8Q1">
    <property type="interactions" value="8"/>
</dbReference>
<organism evidence="12 13">
    <name type="scientific">Drosophila pseudoobscura pseudoobscura</name>
    <name type="common">Fruit fly</name>
    <dbReference type="NCBI Taxonomy" id="46245"/>
    <lineage>
        <taxon>Eukaryota</taxon>
        <taxon>Metazoa</taxon>
        <taxon>Ecdysozoa</taxon>
        <taxon>Arthropoda</taxon>
        <taxon>Hexapoda</taxon>
        <taxon>Insecta</taxon>
        <taxon>Pterygota</taxon>
        <taxon>Neoptera</taxon>
        <taxon>Endopterygota</taxon>
        <taxon>Diptera</taxon>
        <taxon>Brachycera</taxon>
        <taxon>Muscomorpha</taxon>
        <taxon>Ephydroidea</taxon>
        <taxon>Drosophilidae</taxon>
        <taxon>Drosophila</taxon>
        <taxon>Sophophora</taxon>
    </lineage>
</organism>
<keyword evidence="7" id="KW-0675">Receptor</keyword>
<evidence type="ECO:0000256" key="4">
    <source>
        <dbReference type="ARBA" id="ARBA00022692"/>
    </source>
</evidence>
<comment type="subcellular location">
    <subcellularLocation>
        <location evidence="1">Cell membrane</location>
        <topology evidence="1">Multi-pass membrane protein</topology>
    </subcellularLocation>
</comment>
<dbReference type="InterPro" id="IPR052192">
    <property type="entry name" value="Insect_Ionotropic_Sensory_Rcpt"/>
</dbReference>
<keyword evidence="10" id="KW-0732">Signal</keyword>
<dbReference type="InParanoid" id="A0A6I8W8Q1"/>
<dbReference type="SUPFAM" id="SSF53850">
    <property type="entry name" value="Periplasmic binding protein-like II"/>
    <property type="match status" value="1"/>
</dbReference>
<evidence type="ECO:0000256" key="3">
    <source>
        <dbReference type="ARBA" id="ARBA00022475"/>
    </source>
</evidence>
<dbReference type="Gene3D" id="3.40.190.10">
    <property type="entry name" value="Periplasmic binding protein-like II"/>
    <property type="match status" value="1"/>
</dbReference>
<dbReference type="GO" id="GO:0015276">
    <property type="term" value="F:ligand-gated monoatomic ion channel activity"/>
    <property type="evidence" value="ECO:0007669"/>
    <property type="project" value="InterPro"/>
</dbReference>
<gene>
    <name evidence="13" type="primary">Ir68a</name>
</gene>
<dbReference type="PANTHER" id="PTHR42643:SF35">
    <property type="entry name" value="IONOTROPIC RECEPTOR 68A, ISOFORM A"/>
    <property type="match status" value="1"/>
</dbReference>
<sequence>MRWLWLLGLLVAHVSLTLAKGWTGLSRHLLPLDFYQADLKELLQKILWAANVKRCFGVITDDLHYPIYDRSFFEAVGRRLVPFYVVRVNASEDLRRLPGELELVLRAIKARDCDLHVITILNGWQVQGLLRFVYDNRALNMQGKFLLLHDSRLFSPDMLHLWTVFVSSVFLKRQLDNRFQISTVAFPGILSGVLALKNLALWELGKRINGSILFVDNTSDLMGAALPVAVVEHVPMVQWSNTTNSYQGVEVEIMHALGQALKFQPVYYQANGSEATDWEQDDAFGENKTHIDSKLIEELALHSARFAIGDLHLFEVYLRLVELSQPHNFECLTFLTPESSMDNSWQTFILPFSGGMWAGVLLSLFVVGTVFYAISFLNAILTGSDYRGFSRCCRRSRGGRLEPPDPSTYRRLSFRVALSRYRPPLGVGKHRDLFDDYATCFLLTYSMLLYVSLPRMPRNWPLRVLTGWYWIYCILLVATYRASFTAILANPAERVTIDTLEDLLRSGIPLKAGSAENRQFFLDATDEVAQKVGAKMDVLENNDHLTARIAKGECSYYDNEFYLRYMRVGDESGGVGSALHIMRECVVYMPVVLAMEKNSAMKQRVDSSLQHMMEGGLISKWLKDAVKRLPAEAPAQQEALMNLNKFWSSFVALGIGYVASILALLVELWHFRRIIMRHPMYDVLNPSLYYNFKRLYPDQ</sequence>
<proteinExistence type="inferred from homology"/>
<feature type="transmembrane region" description="Helical" evidence="9">
    <location>
        <begin position="468"/>
        <end position="489"/>
    </location>
</feature>
<protein>
    <submittedName>
        <fullName evidence="13">Uncharacterized protein Ir68a</fullName>
    </submittedName>
</protein>
<dbReference type="GO" id="GO:0005886">
    <property type="term" value="C:plasma membrane"/>
    <property type="evidence" value="ECO:0007669"/>
    <property type="project" value="UniProtKB-SubCell"/>
</dbReference>
<dbReference type="GO" id="GO:0050907">
    <property type="term" value="P:detection of chemical stimulus involved in sensory perception"/>
    <property type="evidence" value="ECO:0007669"/>
    <property type="project" value="UniProtKB-ARBA"/>
</dbReference>
<evidence type="ECO:0000256" key="1">
    <source>
        <dbReference type="ARBA" id="ARBA00004651"/>
    </source>
</evidence>
<evidence type="ECO:0000256" key="7">
    <source>
        <dbReference type="ARBA" id="ARBA00023170"/>
    </source>
</evidence>
<dbReference type="Pfam" id="PF00060">
    <property type="entry name" value="Lig_chan"/>
    <property type="match status" value="1"/>
</dbReference>
<keyword evidence="4 9" id="KW-0812">Transmembrane</keyword>
<feature type="signal peptide" evidence="10">
    <location>
        <begin position="1"/>
        <end position="19"/>
    </location>
</feature>
<dbReference type="AlphaFoldDB" id="A0A6I8W8Q1"/>
<evidence type="ECO:0000313" key="13">
    <source>
        <dbReference type="RefSeq" id="XP_033239760.1"/>
    </source>
</evidence>
<comment type="similarity">
    <text evidence="2">Belongs to the glutamate-gated ion channel (TC 1.A.10.1) family.</text>
</comment>
<keyword evidence="6 9" id="KW-0472">Membrane</keyword>
<dbReference type="KEGG" id="dpo:4813210"/>
<reference evidence="13" key="1">
    <citation type="submission" date="2025-08" db="UniProtKB">
        <authorList>
            <consortium name="RefSeq"/>
        </authorList>
    </citation>
    <scope>IDENTIFICATION</scope>
    <source>
        <strain evidence="13">MV-25-SWS-2005</strain>
        <tissue evidence="13">Whole body</tissue>
    </source>
</reference>
<dbReference type="RefSeq" id="XP_033239760.1">
    <property type="nucleotide sequence ID" value="XM_033383869.1"/>
</dbReference>
<feature type="transmembrane region" description="Helical" evidence="9">
    <location>
        <begin position="437"/>
        <end position="456"/>
    </location>
</feature>
<evidence type="ECO:0000256" key="9">
    <source>
        <dbReference type="SAM" id="Phobius"/>
    </source>
</evidence>
<name>A0A6I8W8Q1_DROPS</name>
<dbReference type="InterPro" id="IPR001320">
    <property type="entry name" value="Iontro_rcpt_C"/>
</dbReference>
<evidence type="ECO:0000256" key="2">
    <source>
        <dbReference type="ARBA" id="ARBA00008685"/>
    </source>
</evidence>
<dbReference type="PANTHER" id="PTHR42643">
    <property type="entry name" value="IONOTROPIC RECEPTOR 20A-RELATED"/>
    <property type="match status" value="1"/>
</dbReference>
<evidence type="ECO:0000256" key="5">
    <source>
        <dbReference type="ARBA" id="ARBA00022989"/>
    </source>
</evidence>
<dbReference type="Gene3D" id="1.10.287.70">
    <property type="match status" value="1"/>
</dbReference>
<feature type="transmembrane region" description="Helical" evidence="9">
    <location>
        <begin position="650"/>
        <end position="671"/>
    </location>
</feature>
<keyword evidence="12" id="KW-1185">Reference proteome</keyword>
<keyword evidence="3" id="KW-1003">Cell membrane</keyword>
<evidence type="ECO:0000256" key="10">
    <source>
        <dbReference type="SAM" id="SignalP"/>
    </source>
</evidence>
<keyword evidence="5 9" id="KW-1133">Transmembrane helix</keyword>
<accession>A0A6I8W8Q1</accession>
<feature type="chain" id="PRO_5026332506" evidence="10">
    <location>
        <begin position="20"/>
        <end position="699"/>
    </location>
</feature>
<evidence type="ECO:0000313" key="12">
    <source>
        <dbReference type="Proteomes" id="UP000001819"/>
    </source>
</evidence>